<evidence type="ECO:0000256" key="6">
    <source>
        <dbReference type="ARBA" id="ARBA00022989"/>
    </source>
</evidence>
<dbReference type="InterPro" id="IPR000522">
    <property type="entry name" value="ABC_transptr_permease_BtuC"/>
</dbReference>
<dbReference type="Proteomes" id="UP000319094">
    <property type="component" value="Unassembled WGS sequence"/>
</dbReference>
<feature type="transmembrane region" description="Helical" evidence="8">
    <location>
        <begin position="117"/>
        <end position="136"/>
    </location>
</feature>
<dbReference type="OrthoDB" id="4455417at2"/>
<keyword evidence="10" id="KW-1185">Reference proteome</keyword>
<evidence type="ECO:0000256" key="2">
    <source>
        <dbReference type="ARBA" id="ARBA00007935"/>
    </source>
</evidence>
<dbReference type="RefSeq" id="WP_141888950.1">
    <property type="nucleotide sequence ID" value="NZ_BAAAUY010000018.1"/>
</dbReference>
<comment type="subcellular location">
    <subcellularLocation>
        <location evidence="1">Cell membrane</location>
        <topology evidence="1">Multi-pass membrane protein</topology>
    </subcellularLocation>
</comment>
<keyword evidence="6 8" id="KW-1133">Transmembrane helix</keyword>
<feature type="transmembrane region" description="Helical" evidence="8">
    <location>
        <begin position="29"/>
        <end position="52"/>
    </location>
</feature>
<dbReference type="InterPro" id="IPR037294">
    <property type="entry name" value="ABC_BtuC-like"/>
</dbReference>
<reference evidence="9 10" key="1">
    <citation type="submission" date="2019-06" db="EMBL/GenBank/DDBJ databases">
        <title>Sequencing the genomes of 1000 actinobacteria strains.</title>
        <authorList>
            <person name="Klenk H.-P."/>
        </authorList>
    </citation>
    <scope>NUCLEOTIDE SEQUENCE [LARGE SCALE GENOMIC DNA]</scope>
    <source>
        <strain evidence="9 10">DSM 8803</strain>
    </source>
</reference>
<feature type="transmembrane region" description="Helical" evidence="8">
    <location>
        <begin position="172"/>
        <end position="193"/>
    </location>
</feature>
<evidence type="ECO:0000313" key="10">
    <source>
        <dbReference type="Proteomes" id="UP000319094"/>
    </source>
</evidence>
<evidence type="ECO:0000256" key="7">
    <source>
        <dbReference type="ARBA" id="ARBA00023136"/>
    </source>
</evidence>
<sequence>MSPTTMRPRSNAARDTAVTMRANARAARLWRGLVLAVCLIVAVGLVAVQLFLTGDAEIEPDRVIPAAFGAGDGLADYVVRRTNLPRGLVALLGGALFGISGALAQRLFGNPLATPDVIGISSGAGAGAMLVIAGFGATGLGVQGGAMLGALVVSLIVYGLSWRGGVQSYRLILIGIGVGACASAIITFVVTRLDDASTQRAMRWLIGSLNGTNERDVALLTCTLCVGVALVLWIRRGLGDLALGDELAAGLGVRVPVVRFAALLLATMLAAVVTSVTGPIAFVALVAGPIATRLLRVPDAPLAAGLVGAVLLCATDIAAQTMPLISPVPTGAITALFGAPVLIALLVRRKATV</sequence>
<keyword evidence="3" id="KW-0813">Transport</keyword>
<comment type="similarity">
    <text evidence="2">Belongs to the binding-protein-dependent transport system permease family. FecCD subfamily.</text>
</comment>
<accession>A0A542XYE8</accession>
<dbReference type="GO" id="GO:0033214">
    <property type="term" value="P:siderophore-iron import into cell"/>
    <property type="evidence" value="ECO:0007669"/>
    <property type="project" value="TreeGrafter"/>
</dbReference>
<proteinExistence type="inferred from homology"/>
<name>A0A542XYE8_9MICO</name>
<dbReference type="Gene3D" id="1.10.3470.10">
    <property type="entry name" value="ABC transporter involved in vitamin B12 uptake, BtuC"/>
    <property type="match status" value="1"/>
</dbReference>
<feature type="transmembrane region" description="Helical" evidence="8">
    <location>
        <begin position="142"/>
        <end position="160"/>
    </location>
</feature>
<protein>
    <submittedName>
        <fullName evidence="9">Iron complex transport system permease protein</fullName>
    </submittedName>
</protein>
<evidence type="ECO:0000256" key="5">
    <source>
        <dbReference type="ARBA" id="ARBA00022692"/>
    </source>
</evidence>
<feature type="transmembrane region" description="Helical" evidence="8">
    <location>
        <begin position="87"/>
        <end position="105"/>
    </location>
</feature>
<dbReference type="AlphaFoldDB" id="A0A542XYE8"/>
<keyword evidence="5 8" id="KW-0812">Transmembrane</keyword>
<evidence type="ECO:0000256" key="8">
    <source>
        <dbReference type="SAM" id="Phobius"/>
    </source>
</evidence>
<keyword evidence="7 8" id="KW-0472">Membrane</keyword>
<keyword evidence="4" id="KW-1003">Cell membrane</keyword>
<organism evidence="9 10">
    <name type="scientific">Leucobacter komagatae</name>
    <dbReference type="NCBI Taxonomy" id="55969"/>
    <lineage>
        <taxon>Bacteria</taxon>
        <taxon>Bacillati</taxon>
        <taxon>Actinomycetota</taxon>
        <taxon>Actinomycetes</taxon>
        <taxon>Micrococcales</taxon>
        <taxon>Microbacteriaceae</taxon>
        <taxon>Leucobacter</taxon>
    </lineage>
</organism>
<evidence type="ECO:0000313" key="9">
    <source>
        <dbReference type="EMBL" id="TQL40862.1"/>
    </source>
</evidence>
<evidence type="ECO:0000256" key="1">
    <source>
        <dbReference type="ARBA" id="ARBA00004651"/>
    </source>
</evidence>
<dbReference type="Pfam" id="PF01032">
    <property type="entry name" value="FecCD"/>
    <property type="match status" value="1"/>
</dbReference>
<evidence type="ECO:0000256" key="4">
    <source>
        <dbReference type="ARBA" id="ARBA00022475"/>
    </source>
</evidence>
<dbReference type="GO" id="GO:0022857">
    <property type="term" value="F:transmembrane transporter activity"/>
    <property type="evidence" value="ECO:0007669"/>
    <property type="project" value="InterPro"/>
</dbReference>
<dbReference type="SUPFAM" id="SSF81345">
    <property type="entry name" value="ABC transporter involved in vitamin B12 uptake, BtuC"/>
    <property type="match status" value="1"/>
</dbReference>
<dbReference type="CDD" id="cd06550">
    <property type="entry name" value="TM_ABC_iron-siderophores_like"/>
    <property type="match status" value="1"/>
</dbReference>
<dbReference type="PANTHER" id="PTHR30472">
    <property type="entry name" value="FERRIC ENTEROBACTIN TRANSPORT SYSTEM PERMEASE PROTEIN"/>
    <property type="match status" value="1"/>
</dbReference>
<dbReference type="GO" id="GO:0005886">
    <property type="term" value="C:plasma membrane"/>
    <property type="evidence" value="ECO:0007669"/>
    <property type="project" value="UniProtKB-SubCell"/>
</dbReference>
<comment type="caution">
    <text evidence="9">The sequence shown here is derived from an EMBL/GenBank/DDBJ whole genome shotgun (WGS) entry which is preliminary data.</text>
</comment>
<feature type="transmembrane region" description="Helical" evidence="8">
    <location>
        <begin position="217"/>
        <end position="235"/>
    </location>
</feature>
<dbReference type="EMBL" id="VFON01000002">
    <property type="protein sequence ID" value="TQL40862.1"/>
    <property type="molecule type" value="Genomic_DNA"/>
</dbReference>
<gene>
    <name evidence="9" type="ORF">FB468_3388</name>
</gene>
<feature type="transmembrane region" description="Helical" evidence="8">
    <location>
        <begin position="328"/>
        <end position="347"/>
    </location>
</feature>
<dbReference type="PANTHER" id="PTHR30472:SF24">
    <property type="entry name" value="FERRIC ENTEROBACTIN TRANSPORT SYSTEM PERMEASE PROTEIN FEPG"/>
    <property type="match status" value="1"/>
</dbReference>
<evidence type="ECO:0000256" key="3">
    <source>
        <dbReference type="ARBA" id="ARBA00022448"/>
    </source>
</evidence>